<dbReference type="EMBL" id="QJSQ01000002">
    <property type="protein sequence ID" value="PYE27496.1"/>
    <property type="molecule type" value="Genomic_DNA"/>
</dbReference>
<dbReference type="RefSeq" id="WP_110854345.1">
    <property type="nucleotide sequence ID" value="NZ_QJSQ01000002.1"/>
</dbReference>
<dbReference type="InterPro" id="IPR009389">
    <property type="entry name" value="DUF1045"/>
</dbReference>
<protein>
    <submittedName>
        <fullName evidence="1">Putative phosphonate metabolism protein</fullName>
    </submittedName>
</protein>
<organism evidence="1 2">
    <name type="scientific">Paraburkholderia silvatlantica</name>
    <dbReference type="NCBI Taxonomy" id="321895"/>
    <lineage>
        <taxon>Bacteria</taxon>
        <taxon>Pseudomonadati</taxon>
        <taxon>Pseudomonadota</taxon>
        <taxon>Betaproteobacteria</taxon>
        <taxon>Burkholderiales</taxon>
        <taxon>Burkholderiaceae</taxon>
        <taxon>Paraburkholderia</taxon>
    </lineage>
</organism>
<dbReference type="NCBIfam" id="TIGR03223">
    <property type="entry name" value="Phn_opern_protn"/>
    <property type="match status" value="1"/>
</dbReference>
<dbReference type="OrthoDB" id="5801437at2"/>
<sequence>MSVLHEAFRPATRFALYYAPPCESAWWQAGCAWLGRDPETGDTLAPPPWLAGLPQPLETLSVAPRRYGWHGTLVPPFRLAPGVTPAALLAAAQQWAQGQARFQASVEAALLGRFVALRPADDAGETALRELAANALRALGSLRAPQTPAELAKRLDAPLTQRQRAYVEAWGYPYVFEEFRFHMTLSDSLDDAQTCALLVDAWNTRMQGANPLPVEGAALFVEPEPGAPFALWRRLPFAGARA</sequence>
<comment type="caution">
    <text evidence="1">The sequence shown here is derived from an EMBL/GenBank/DDBJ whole genome shotgun (WGS) entry which is preliminary data.</text>
</comment>
<accession>A0A2V4V4A5</accession>
<evidence type="ECO:0000313" key="2">
    <source>
        <dbReference type="Proteomes" id="UP000247772"/>
    </source>
</evidence>
<dbReference type="Pfam" id="PF06299">
    <property type="entry name" value="DUF1045"/>
    <property type="match status" value="1"/>
</dbReference>
<proteinExistence type="predicted"/>
<reference evidence="1 2" key="1">
    <citation type="submission" date="2018-06" db="EMBL/GenBank/DDBJ databases">
        <title>Genomic Encyclopedia of Type Strains, Phase IV (KMG-V): Genome sequencing to study the core and pangenomes of soil and plant-associated prokaryotes.</title>
        <authorList>
            <person name="Whitman W."/>
        </authorList>
    </citation>
    <scope>NUCLEOTIDE SEQUENCE [LARGE SCALE GENOMIC DNA]</scope>
    <source>
        <strain evidence="1 2">SRCL-318</strain>
    </source>
</reference>
<gene>
    <name evidence="1" type="ORF">C7410_102179</name>
</gene>
<dbReference type="PIRSF" id="PIRSF033328">
    <property type="entry name" value="Phest_Mll4975"/>
    <property type="match status" value="1"/>
</dbReference>
<dbReference type="AlphaFoldDB" id="A0A2V4V4A5"/>
<dbReference type="Proteomes" id="UP000247772">
    <property type="component" value="Unassembled WGS sequence"/>
</dbReference>
<name>A0A2V4V4A5_9BURK</name>
<evidence type="ECO:0000313" key="1">
    <source>
        <dbReference type="EMBL" id="PYE27496.1"/>
    </source>
</evidence>